<dbReference type="InterPro" id="IPR006321">
    <property type="entry name" value="PilT/PilU"/>
</dbReference>
<dbReference type="RefSeq" id="WP_145254899.1">
    <property type="nucleotide sequence ID" value="NZ_CP036279.1"/>
</dbReference>
<dbReference type="GO" id="GO:0016887">
    <property type="term" value="F:ATP hydrolysis activity"/>
    <property type="evidence" value="ECO:0007669"/>
    <property type="project" value="InterPro"/>
</dbReference>
<evidence type="ECO:0000256" key="2">
    <source>
        <dbReference type="SAM" id="MobiDB-lite"/>
    </source>
</evidence>
<comment type="similarity">
    <text evidence="1">Belongs to the GSP E family.</text>
</comment>
<sequence length="391" mass="43948">MATAEAKDSSQKEDAPKEQAGGAEPKRKTLEIEKIFRLCMKLGGSDLHLKAGKPPMIRHKGDIRQIELPPLSNRDLERLCIPMLNERNHEIFFREGGADFAFIIGDNEARFRVNMFKQLGNMGLVARLVNQSIPGFDKLFLPSALADVCLHHQGLIILAGVTGSGKSTTIGSMLNFVNSKRRCHILTVEDPIEFVFTDDKAIVNQREVGHDVLSWSIALKHAMRQDPDVILVGEMRDRDTFEAAVHAAETGHLVYGTIHASTAPQTIGRILDLFPHEMHHAIRQTMGFNLKAVICQKLMKTTPEWQDKGISRVPINEIMLCNATVRKAIMEGKDEKIPDYLRSFEHEGMQDFTMALRQRVEAEMVTREAAFEIAPNPDRLKMELKGIRVPT</sequence>
<feature type="domain" description="Bacterial type II secretion system protein E" evidence="3">
    <location>
        <begin position="223"/>
        <end position="237"/>
    </location>
</feature>
<gene>
    <name evidence="4" type="primary">pilT_1</name>
    <name evidence="4" type="ORF">Pan216_07280</name>
</gene>
<dbReference type="OrthoDB" id="9808272at2"/>
<dbReference type="InterPro" id="IPR001482">
    <property type="entry name" value="T2SS/T4SS_dom"/>
</dbReference>
<protein>
    <submittedName>
        <fullName evidence="4">Twitching mobility protein</fullName>
    </submittedName>
</protein>
<dbReference type="EMBL" id="CP036279">
    <property type="protein sequence ID" value="QDU59895.1"/>
    <property type="molecule type" value="Genomic_DNA"/>
</dbReference>
<dbReference type="Proteomes" id="UP000317093">
    <property type="component" value="Chromosome"/>
</dbReference>
<evidence type="ECO:0000313" key="4">
    <source>
        <dbReference type="EMBL" id="QDU59895.1"/>
    </source>
</evidence>
<dbReference type="Gene3D" id="3.40.50.300">
    <property type="entry name" value="P-loop containing nucleotide triphosphate hydrolases"/>
    <property type="match status" value="1"/>
</dbReference>
<evidence type="ECO:0000313" key="5">
    <source>
        <dbReference type="Proteomes" id="UP000317093"/>
    </source>
</evidence>
<dbReference type="Pfam" id="PF00437">
    <property type="entry name" value="T2SSE"/>
    <property type="match status" value="1"/>
</dbReference>
<dbReference type="PANTHER" id="PTHR30486:SF16">
    <property type="entry name" value="TWITCHING MOTILITY PROTEIN PILT"/>
    <property type="match status" value="1"/>
</dbReference>
<accession>A0A518AYU8</accession>
<keyword evidence="5" id="KW-1185">Reference proteome</keyword>
<dbReference type="AlphaFoldDB" id="A0A518AYU8"/>
<dbReference type="PROSITE" id="PS00662">
    <property type="entry name" value="T2SP_E"/>
    <property type="match status" value="1"/>
</dbReference>
<dbReference type="KEGG" id="knv:Pan216_07280"/>
<dbReference type="CDD" id="cd01131">
    <property type="entry name" value="PilT"/>
    <property type="match status" value="1"/>
</dbReference>
<reference evidence="4 5" key="1">
    <citation type="submission" date="2019-02" db="EMBL/GenBank/DDBJ databases">
        <title>Deep-cultivation of Planctomycetes and their phenomic and genomic characterization uncovers novel biology.</title>
        <authorList>
            <person name="Wiegand S."/>
            <person name="Jogler M."/>
            <person name="Boedeker C."/>
            <person name="Pinto D."/>
            <person name="Vollmers J."/>
            <person name="Rivas-Marin E."/>
            <person name="Kohn T."/>
            <person name="Peeters S.H."/>
            <person name="Heuer A."/>
            <person name="Rast P."/>
            <person name="Oberbeckmann S."/>
            <person name="Bunk B."/>
            <person name="Jeske O."/>
            <person name="Meyerdierks A."/>
            <person name="Storesund J.E."/>
            <person name="Kallscheuer N."/>
            <person name="Luecker S."/>
            <person name="Lage O.M."/>
            <person name="Pohl T."/>
            <person name="Merkel B.J."/>
            <person name="Hornburger P."/>
            <person name="Mueller R.-W."/>
            <person name="Bruemmer F."/>
            <person name="Labrenz M."/>
            <person name="Spormann A.M."/>
            <person name="Op den Camp H."/>
            <person name="Overmann J."/>
            <person name="Amann R."/>
            <person name="Jetten M.S.M."/>
            <person name="Mascher T."/>
            <person name="Medema M.H."/>
            <person name="Devos D.P."/>
            <person name="Kaster A.-K."/>
            <person name="Ovreas L."/>
            <person name="Rohde M."/>
            <person name="Galperin M.Y."/>
            <person name="Jogler C."/>
        </authorList>
    </citation>
    <scope>NUCLEOTIDE SEQUENCE [LARGE SCALE GENOMIC DNA]</scope>
    <source>
        <strain evidence="4 5">Pan216</strain>
    </source>
</reference>
<proteinExistence type="inferred from homology"/>
<evidence type="ECO:0000259" key="3">
    <source>
        <dbReference type="PROSITE" id="PS00662"/>
    </source>
</evidence>
<dbReference type="Gene3D" id="3.30.450.90">
    <property type="match status" value="1"/>
</dbReference>
<evidence type="ECO:0000256" key="1">
    <source>
        <dbReference type="ARBA" id="ARBA00006611"/>
    </source>
</evidence>
<dbReference type="GO" id="GO:0005524">
    <property type="term" value="F:ATP binding"/>
    <property type="evidence" value="ECO:0007669"/>
    <property type="project" value="InterPro"/>
</dbReference>
<dbReference type="NCBIfam" id="TIGR01420">
    <property type="entry name" value="pilT_fam"/>
    <property type="match status" value="1"/>
</dbReference>
<feature type="compositionally biased region" description="Basic and acidic residues" evidence="2">
    <location>
        <begin position="1"/>
        <end position="17"/>
    </location>
</feature>
<dbReference type="InterPro" id="IPR050921">
    <property type="entry name" value="T4SS_GSP_E_ATPase"/>
</dbReference>
<dbReference type="InterPro" id="IPR027417">
    <property type="entry name" value="P-loop_NTPase"/>
</dbReference>
<organism evidence="4 5">
    <name type="scientific">Kolteria novifilia</name>
    <dbReference type="NCBI Taxonomy" id="2527975"/>
    <lineage>
        <taxon>Bacteria</taxon>
        <taxon>Pseudomonadati</taxon>
        <taxon>Planctomycetota</taxon>
        <taxon>Planctomycetia</taxon>
        <taxon>Kolteriales</taxon>
        <taxon>Kolteriaceae</taxon>
        <taxon>Kolteria</taxon>
    </lineage>
</organism>
<name>A0A518AYU8_9BACT</name>
<dbReference type="PANTHER" id="PTHR30486">
    <property type="entry name" value="TWITCHING MOTILITY PROTEIN PILT"/>
    <property type="match status" value="1"/>
</dbReference>
<dbReference type="SUPFAM" id="SSF52540">
    <property type="entry name" value="P-loop containing nucleoside triphosphate hydrolases"/>
    <property type="match status" value="1"/>
</dbReference>
<feature type="region of interest" description="Disordered" evidence="2">
    <location>
        <begin position="1"/>
        <end position="26"/>
    </location>
</feature>